<dbReference type="GO" id="GO:0042355">
    <property type="term" value="P:L-fucose catabolic process"/>
    <property type="evidence" value="ECO:0007669"/>
    <property type="project" value="UniProtKB-UniRule"/>
</dbReference>
<dbReference type="PROSITE" id="PS00933">
    <property type="entry name" value="FGGY_KINASES_1"/>
    <property type="match status" value="1"/>
</dbReference>
<dbReference type="InterPro" id="IPR018484">
    <property type="entry name" value="FGGY_N"/>
</dbReference>
<protein>
    <recommendedName>
        <fullName evidence="8">L-fuculokinase</fullName>
        <ecNumber evidence="8">2.7.1.51</ecNumber>
    </recommendedName>
</protein>
<keyword evidence="3" id="KW-0547">Nucleotide-binding</keyword>
<evidence type="ECO:0000259" key="9">
    <source>
        <dbReference type="Pfam" id="PF00370"/>
    </source>
</evidence>
<evidence type="ECO:0000313" key="12">
    <source>
        <dbReference type="Proteomes" id="UP000245362"/>
    </source>
</evidence>
<comment type="caution">
    <text evidence="11">The sequence shown here is derived from an EMBL/GenBank/DDBJ whole genome shotgun (WGS) entry which is preliminary data.</text>
</comment>
<dbReference type="CDD" id="cd07773">
    <property type="entry name" value="ASKHA_NBD_FGGY_FK"/>
    <property type="match status" value="1"/>
</dbReference>
<keyword evidence="6" id="KW-0294">Fucose metabolism</keyword>
<keyword evidence="12" id="KW-1185">Reference proteome</keyword>
<dbReference type="Pfam" id="PF00370">
    <property type="entry name" value="FGGY_N"/>
    <property type="match status" value="1"/>
</dbReference>
<reference evidence="11 12" key="1">
    <citation type="submission" date="2018-05" db="EMBL/GenBank/DDBJ databases">
        <title>Vibrio limimaris sp. nov., isolated from marine sediment.</title>
        <authorList>
            <person name="Li C.-M."/>
        </authorList>
    </citation>
    <scope>NUCLEOTIDE SEQUENCE [LARGE SCALE GENOMIC DNA]</scope>
    <source>
        <strain evidence="11 12">E4404</strain>
    </source>
</reference>
<evidence type="ECO:0000256" key="3">
    <source>
        <dbReference type="ARBA" id="ARBA00022741"/>
    </source>
</evidence>
<evidence type="ECO:0000256" key="2">
    <source>
        <dbReference type="ARBA" id="ARBA00022679"/>
    </source>
</evidence>
<comment type="similarity">
    <text evidence="1">Belongs to the FGGY kinase family.</text>
</comment>
<evidence type="ECO:0000259" key="10">
    <source>
        <dbReference type="Pfam" id="PF02782"/>
    </source>
</evidence>
<evidence type="ECO:0000256" key="1">
    <source>
        <dbReference type="ARBA" id="ARBA00009156"/>
    </source>
</evidence>
<evidence type="ECO:0000256" key="8">
    <source>
        <dbReference type="NCBIfam" id="TIGR02628"/>
    </source>
</evidence>
<keyword evidence="7" id="KW-0119">Carbohydrate metabolism</keyword>
<accession>A0A2U3B6M5</accession>
<dbReference type="GO" id="GO:0005524">
    <property type="term" value="F:ATP binding"/>
    <property type="evidence" value="ECO:0007669"/>
    <property type="project" value="UniProtKB-KW"/>
</dbReference>
<organism evidence="11 12">
    <name type="scientific">Vibrio albus</name>
    <dbReference type="NCBI Taxonomy" id="2200953"/>
    <lineage>
        <taxon>Bacteria</taxon>
        <taxon>Pseudomonadati</taxon>
        <taxon>Pseudomonadota</taxon>
        <taxon>Gammaproteobacteria</taxon>
        <taxon>Vibrionales</taxon>
        <taxon>Vibrionaceae</taxon>
        <taxon>Vibrio</taxon>
    </lineage>
</organism>
<gene>
    <name evidence="11" type="ORF">DI392_15390</name>
</gene>
<dbReference type="EMBL" id="QFWT01000009">
    <property type="protein sequence ID" value="PWI32440.1"/>
    <property type="molecule type" value="Genomic_DNA"/>
</dbReference>
<dbReference type="GO" id="GO:0008737">
    <property type="term" value="F:L-fuculokinase activity"/>
    <property type="evidence" value="ECO:0007669"/>
    <property type="project" value="UniProtKB-UniRule"/>
</dbReference>
<dbReference type="InterPro" id="IPR018485">
    <property type="entry name" value="FGGY_C"/>
</dbReference>
<keyword evidence="4 11" id="KW-0418">Kinase</keyword>
<name>A0A2U3B6M5_9VIBR</name>
<dbReference type="InterPro" id="IPR013450">
    <property type="entry name" value="Fuculokinase"/>
</dbReference>
<dbReference type="SUPFAM" id="SSF53067">
    <property type="entry name" value="Actin-like ATPase domain"/>
    <property type="match status" value="2"/>
</dbReference>
<dbReference type="OrthoDB" id="9805576at2"/>
<dbReference type="Gene3D" id="3.30.420.40">
    <property type="match status" value="2"/>
</dbReference>
<dbReference type="PANTHER" id="PTHR43095">
    <property type="entry name" value="SUGAR KINASE"/>
    <property type="match status" value="1"/>
</dbReference>
<evidence type="ECO:0000256" key="7">
    <source>
        <dbReference type="ARBA" id="ARBA00023277"/>
    </source>
</evidence>
<dbReference type="PANTHER" id="PTHR43095:SF5">
    <property type="entry name" value="XYLULOSE KINASE"/>
    <property type="match status" value="1"/>
</dbReference>
<dbReference type="EC" id="2.7.1.51" evidence="8"/>
<proteinExistence type="inferred from homology"/>
<dbReference type="PIRSF" id="PIRSF000538">
    <property type="entry name" value="GlpK"/>
    <property type="match status" value="1"/>
</dbReference>
<sequence length="480" mass="52079">MSIVLILDCGATNVRAIAIDERGEILAGHHIVNETRTQLGSAEQQIWDIDQIWGKLTECSQAVTAQLSGRQVDGVTVTTFGVDGAPFDSAGRQLYPVISWKCPRTEPVLQRLGEYLDKESLYLNNGIGSYSFNTLFKLLWLKENEPDVYRKMDKFVFISSMLNQRLTSNWSTDLTMAGTSMMTDLIGQGWHASVLDTLGIDQRRFPEFVAAGERVGQLQPQAAELLGLTAGIPVISAGHDTQFALFGSGAALNQPVLSSGTWEILMARVNQVSITAGHKAQGVTTEWDALHGHYNPGIQWLGSGVLEWLSRLLFAELEQDPKRYQKMIAEGSSVAPGSGGVRFAAPLTSGRGPDAGLIDGFSIQTTRGQLYRSALEATARQTRNALAILEQLGGFDTDSLLVVGGGSKNALWNQIRADITGKPIDVVSATETTALGAAMFAFSGLGVYASPQQAQQSMRPQVQRILPGEQQADYQRLYAE</sequence>
<dbReference type="InterPro" id="IPR043129">
    <property type="entry name" value="ATPase_NBD"/>
</dbReference>
<evidence type="ECO:0000256" key="4">
    <source>
        <dbReference type="ARBA" id="ARBA00022777"/>
    </source>
</evidence>
<dbReference type="NCBIfam" id="TIGR02628">
    <property type="entry name" value="fuculo_kin_coli"/>
    <property type="match status" value="1"/>
</dbReference>
<dbReference type="InterPro" id="IPR050406">
    <property type="entry name" value="FGGY_Carb_Kinase"/>
</dbReference>
<evidence type="ECO:0000313" key="11">
    <source>
        <dbReference type="EMBL" id="PWI32440.1"/>
    </source>
</evidence>
<keyword evidence="5" id="KW-0067">ATP-binding</keyword>
<dbReference type="Proteomes" id="UP000245362">
    <property type="component" value="Unassembled WGS sequence"/>
</dbReference>
<evidence type="ECO:0000256" key="6">
    <source>
        <dbReference type="ARBA" id="ARBA00023253"/>
    </source>
</evidence>
<dbReference type="RefSeq" id="WP_109320580.1">
    <property type="nucleotide sequence ID" value="NZ_QFWT01000009.1"/>
</dbReference>
<feature type="domain" description="Carbohydrate kinase FGGY C-terminal" evidence="10">
    <location>
        <begin position="257"/>
        <end position="442"/>
    </location>
</feature>
<keyword evidence="2" id="KW-0808">Transferase</keyword>
<dbReference type="Pfam" id="PF02782">
    <property type="entry name" value="FGGY_C"/>
    <property type="match status" value="1"/>
</dbReference>
<dbReference type="InterPro" id="IPR000577">
    <property type="entry name" value="Carb_kinase_FGGY"/>
</dbReference>
<evidence type="ECO:0000256" key="5">
    <source>
        <dbReference type="ARBA" id="ARBA00022840"/>
    </source>
</evidence>
<dbReference type="AlphaFoldDB" id="A0A2U3B6M5"/>
<feature type="domain" description="Carbohydrate kinase FGGY N-terminal" evidence="9">
    <location>
        <begin position="3"/>
        <end position="247"/>
    </location>
</feature>
<dbReference type="InterPro" id="IPR018483">
    <property type="entry name" value="Carb_kinase_FGGY_CS"/>
</dbReference>